<dbReference type="InterPro" id="IPR051047">
    <property type="entry name" value="AccD/PCCB"/>
</dbReference>
<dbReference type="PROSITE" id="PS50989">
    <property type="entry name" value="COA_CT_CTER"/>
    <property type="match status" value="1"/>
</dbReference>
<feature type="non-terminal residue" evidence="3">
    <location>
        <position position="1"/>
    </location>
</feature>
<reference evidence="3 4" key="1">
    <citation type="journal article" date="2019" name="Nat. Med.">
        <title>A library of human gut bacterial isolates paired with longitudinal multiomics data enables mechanistic microbiome research.</title>
        <authorList>
            <person name="Poyet M."/>
            <person name="Groussin M."/>
            <person name="Gibbons S.M."/>
            <person name="Avila-Pacheco J."/>
            <person name="Jiang X."/>
            <person name="Kearney S.M."/>
            <person name="Perrotta A.R."/>
            <person name="Berdy B."/>
            <person name="Zhao S."/>
            <person name="Lieberman T.D."/>
            <person name="Swanson P.K."/>
            <person name="Smith M."/>
            <person name="Roesemann S."/>
            <person name="Alexander J.E."/>
            <person name="Rich S.A."/>
            <person name="Livny J."/>
            <person name="Vlamakis H."/>
            <person name="Clish C."/>
            <person name="Bullock K."/>
            <person name="Deik A."/>
            <person name="Scott J."/>
            <person name="Pierce K.A."/>
            <person name="Xavier R.J."/>
            <person name="Alm E.J."/>
        </authorList>
    </citation>
    <scope>NUCLEOTIDE SEQUENCE [LARGE SCALE GENOMIC DNA]</scope>
    <source>
        <strain evidence="3 4">BIOML-A163</strain>
    </source>
</reference>
<dbReference type="SUPFAM" id="SSF52096">
    <property type="entry name" value="ClpP/crotonase"/>
    <property type="match status" value="1"/>
</dbReference>
<gene>
    <name evidence="3" type="ORF">F3D71_16375</name>
</gene>
<dbReference type="InterPro" id="IPR011763">
    <property type="entry name" value="COA_CT_C"/>
</dbReference>
<evidence type="ECO:0000313" key="4">
    <source>
        <dbReference type="Proteomes" id="UP000323717"/>
    </source>
</evidence>
<sequence>KAVIHEEVSKEELGGAMTHSSKSGVTHFMCNTEEELLMSIRELLSFLPQNNMDEAKKKPCTDETNREDTSLDTIVPVDPNVPYDMKDIIERVIDNGYFFEVMPNFAKNIIIGFARMAGRSVGIVANQPAYLAGVLDIDASDKASRFIRFCDCFNIPLITFEDVPGFLPGYTQENNGIIRHGAKIVYAFAEATVPKLTVITRKAYGGAYIVMNSKQTGADVNFAYPSAEIAVMGADGAINILFRKADEATKAKELEAYKEKFATPYQAAELGYIDEIIYPRQTRKRLIQALEMTENKMQTNPPKKHGNMPL</sequence>
<comment type="caution">
    <text evidence="3">The sequence shown here is derived from an EMBL/GenBank/DDBJ whole genome shotgun (WGS) entry which is preliminary data.</text>
</comment>
<dbReference type="AlphaFoldDB" id="A0A5M5BZY5"/>
<dbReference type="GO" id="GO:0016740">
    <property type="term" value="F:transferase activity"/>
    <property type="evidence" value="ECO:0007669"/>
    <property type="project" value="UniProtKB-KW"/>
</dbReference>
<dbReference type="Proteomes" id="UP000323717">
    <property type="component" value="Unassembled WGS sequence"/>
</dbReference>
<evidence type="ECO:0000259" key="1">
    <source>
        <dbReference type="PROSITE" id="PS50980"/>
    </source>
</evidence>
<evidence type="ECO:0000259" key="2">
    <source>
        <dbReference type="PROSITE" id="PS50989"/>
    </source>
</evidence>
<name>A0A5M5BZY5_BACOV</name>
<keyword evidence="3" id="KW-0808">Transferase</keyword>
<dbReference type="PANTHER" id="PTHR43842:SF2">
    <property type="entry name" value="PROPIONYL-COA CARBOXYLASE BETA CHAIN, MITOCHONDRIAL"/>
    <property type="match status" value="1"/>
</dbReference>
<protein>
    <submittedName>
        <fullName evidence="3">Methylmalonyl-CoA carboxyltransferase</fullName>
    </submittedName>
</protein>
<dbReference type="Gene3D" id="3.90.226.10">
    <property type="entry name" value="2-enoyl-CoA Hydratase, Chain A, domain 1"/>
    <property type="match status" value="2"/>
</dbReference>
<feature type="domain" description="CoA carboxyltransferase N-terminal" evidence="1">
    <location>
        <begin position="1"/>
        <end position="59"/>
    </location>
</feature>
<evidence type="ECO:0000313" key="3">
    <source>
        <dbReference type="EMBL" id="KAA3949028.1"/>
    </source>
</evidence>
<accession>A0A5M5BZY5</accession>
<dbReference type="FunFam" id="3.90.226.10:FF:000017">
    <property type="entry name" value="Propionyl-CoA carboxylase subunit beta 5"/>
    <property type="match status" value="1"/>
</dbReference>
<dbReference type="PANTHER" id="PTHR43842">
    <property type="entry name" value="PROPIONYL-COA CARBOXYLASE BETA CHAIN"/>
    <property type="match status" value="1"/>
</dbReference>
<dbReference type="Pfam" id="PF01039">
    <property type="entry name" value="Carboxyl_trans"/>
    <property type="match status" value="1"/>
</dbReference>
<feature type="domain" description="CoA carboxyltransferase C-terminal" evidence="2">
    <location>
        <begin position="66"/>
        <end position="292"/>
    </location>
</feature>
<dbReference type="EMBL" id="VWLE01000245">
    <property type="protein sequence ID" value="KAA3949028.1"/>
    <property type="molecule type" value="Genomic_DNA"/>
</dbReference>
<dbReference type="PROSITE" id="PS50980">
    <property type="entry name" value="COA_CT_NTER"/>
    <property type="match status" value="1"/>
</dbReference>
<dbReference type="GO" id="GO:0004658">
    <property type="term" value="F:propionyl-CoA carboxylase activity"/>
    <property type="evidence" value="ECO:0007669"/>
    <property type="project" value="TreeGrafter"/>
</dbReference>
<dbReference type="InterPro" id="IPR011762">
    <property type="entry name" value="COA_CT_N"/>
</dbReference>
<dbReference type="InterPro" id="IPR034733">
    <property type="entry name" value="AcCoA_carboxyl_beta"/>
</dbReference>
<organism evidence="3 4">
    <name type="scientific">Bacteroides ovatus</name>
    <dbReference type="NCBI Taxonomy" id="28116"/>
    <lineage>
        <taxon>Bacteria</taxon>
        <taxon>Pseudomonadati</taxon>
        <taxon>Bacteroidota</taxon>
        <taxon>Bacteroidia</taxon>
        <taxon>Bacteroidales</taxon>
        <taxon>Bacteroidaceae</taxon>
        <taxon>Bacteroides</taxon>
    </lineage>
</organism>
<dbReference type="InterPro" id="IPR029045">
    <property type="entry name" value="ClpP/crotonase-like_dom_sf"/>
</dbReference>
<proteinExistence type="predicted"/>